<dbReference type="Pfam" id="PF10193">
    <property type="entry name" value="Telomere_reg-2"/>
    <property type="match status" value="1"/>
</dbReference>
<comment type="similarity">
    <text evidence="1">Belongs to the TEL2 family.</text>
</comment>
<evidence type="ECO:0000313" key="5">
    <source>
        <dbReference type="Proteomes" id="UP000800092"/>
    </source>
</evidence>
<feature type="compositionally biased region" description="Polar residues" evidence="2">
    <location>
        <begin position="548"/>
        <end position="572"/>
    </location>
</feature>
<dbReference type="InterPro" id="IPR038528">
    <property type="entry name" value="TEL2_C_sf"/>
</dbReference>
<dbReference type="Gene3D" id="1.25.40.720">
    <property type="entry name" value="Telomere length regulation protein 2, C-terminal domain"/>
    <property type="match status" value="2"/>
</dbReference>
<dbReference type="PANTHER" id="PTHR15830">
    <property type="entry name" value="TELOMERE LENGTH REGULATION PROTEIN TEL2 FAMILY MEMBER"/>
    <property type="match status" value="1"/>
</dbReference>
<feature type="region of interest" description="Disordered" evidence="2">
    <location>
        <begin position="537"/>
        <end position="611"/>
    </location>
</feature>
<evidence type="ECO:0000256" key="2">
    <source>
        <dbReference type="SAM" id="MobiDB-lite"/>
    </source>
</evidence>
<name>A0A6A6GTS3_VIRVR</name>
<dbReference type="GO" id="GO:0005829">
    <property type="term" value="C:cytosol"/>
    <property type="evidence" value="ECO:0007669"/>
    <property type="project" value="TreeGrafter"/>
</dbReference>
<dbReference type="PANTHER" id="PTHR15830:SF10">
    <property type="entry name" value="TELOMERE LENGTH REGULATION PROTEIN TEL2 HOMOLOG"/>
    <property type="match status" value="1"/>
</dbReference>
<sequence>MDDDLLKPVSTVTIRKKLEDSQPTPNTHAHAHERDQRAELKVSSPEIALRILKDGARPEELFTVLKYLKSTRERKNDFNIRIPEPRTTQIVHLLVNDIIPSYWSTFESEALKRSKSFNQDSLKHALIECLRSLLGIGSVVSRLKLLVAEARHEELRRQAISELLDVLQEVLGSLYDDLMIACLYYDKDQTKRTIFWKEVVDLRASGKIVSIAAQAEDSIEALKTPLSTSWIASGSQYAGWLGRQLADTLLRVPQDDTIRSNAGIEKMLAQFTGKSLSMGYPNDVIRELLKSYEMTNLQPRTAIGTLVQKLRPHEQLQFIDTTVSILAENFSSNETKQHDVSGAAGLLSLLIGTNESLRDHLVERLVQEGSRFYDDSTFSLRVMFAMISDDEDRTQQVMERSIRRFGDKLYIKHTPSFAQESLAQVILLSAGYVHRKYPMFLFTIARSSIHTTSISNRLNATSSRARFLGMVVGTAISQLVDKAGTRLNFDVDELDTDEAKWYQQLTSVQDKVGDATDIEDFLESKWPKSEAALTGTELVAKPAHKPTQKTSKNQSTTHAPKTAVQKPSTSKIQIVDDEDENEAEDDDLIPYAKPDSDPSDDDEDPTVVSRNRPSAPVYIRDLITALRDSESHDRHVLALRTAPSLIRRKTHFGKEVSDHVVELANLFAGLGDHFELEDFATLRLQSLVAVLVAQPQEMGRWFAKAFFEGDYSISQRGAILSATGLGARELAGLENGEELVGRVGEMKEAFPSKKLPERFHRLYGGVEDPVERESKRLERDMMEPMALSAADKLSGPNALKVRTFSSRMDVEKKRKKPVSNELGRIVADSLFFPLAGRFQMTLQAYGGKSIQSSPHLLPLYLRTLALILHAAGPSSPSLPSMTSEFFDLLLCLRSYAVKDENVLEALLFSVLMILDLNAGEDAVTDGGRRICTEMGKEILEMQVWVEGVFEALNGKGAIGLEMGPKGDTGKNRKEEERIGMLAAGVLTRIDEIVSKFQRLLLGDMVTL</sequence>
<dbReference type="GO" id="GO:0042162">
    <property type="term" value="F:telomeric DNA binding"/>
    <property type="evidence" value="ECO:0007669"/>
    <property type="project" value="TreeGrafter"/>
</dbReference>
<proteinExistence type="inferred from homology"/>
<dbReference type="Proteomes" id="UP000800092">
    <property type="component" value="Unassembled WGS sequence"/>
</dbReference>
<organism evidence="4 5">
    <name type="scientific">Viridothelium virens</name>
    <name type="common">Speckled blister lichen</name>
    <name type="synonym">Trypethelium virens</name>
    <dbReference type="NCBI Taxonomy" id="1048519"/>
    <lineage>
        <taxon>Eukaryota</taxon>
        <taxon>Fungi</taxon>
        <taxon>Dikarya</taxon>
        <taxon>Ascomycota</taxon>
        <taxon>Pezizomycotina</taxon>
        <taxon>Dothideomycetes</taxon>
        <taxon>Dothideomycetes incertae sedis</taxon>
        <taxon>Trypetheliales</taxon>
        <taxon>Trypetheliaceae</taxon>
        <taxon>Viridothelium</taxon>
    </lineage>
</organism>
<feature type="compositionally biased region" description="Acidic residues" evidence="2">
    <location>
        <begin position="575"/>
        <end position="588"/>
    </location>
</feature>
<keyword evidence="5" id="KW-1185">Reference proteome</keyword>
<feature type="region of interest" description="Disordered" evidence="2">
    <location>
        <begin position="14"/>
        <end position="40"/>
    </location>
</feature>
<dbReference type="GO" id="GO:0051083">
    <property type="term" value="P:'de novo' cotranslational protein folding"/>
    <property type="evidence" value="ECO:0007669"/>
    <property type="project" value="TreeGrafter"/>
</dbReference>
<dbReference type="OrthoDB" id="10258062at2759"/>
<dbReference type="EMBL" id="ML991872">
    <property type="protein sequence ID" value="KAF2229186.1"/>
    <property type="molecule type" value="Genomic_DNA"/>
</dbReference>
<dbReference type="GO" id="GO:0051879">
    <property type="term" value="F:Hsp90 protein binding"/>
    <property type="evidence" value="ECO:0007669"/>
    <property type="project" value="TreeGrafter"/>
</dbReference>
<accession>A0A6A6GTS3</accession>
<evidence type="ECO:0000259" key="3">
    <source>
        <dbReference type="Pfam" id="PF10193"/>
    </source>
</evidence>
<feature type="domain" description="Telomere length regulation protein conserved" evidence="3">
    <location>
        <begin position="616"/>
        <end position="727"/>
    </location>
</feature>
<dbReference type="AlphaFoldDB" id="A0A6A6GTS3"/>
<evidence type="ECO:0000313" key="4">
    <source>
        <dbReference type="EMBL" id="KAF2229186.1"/>
    </source>
</evidence>
<feature type="compositionally biased region" description="Basic and acidic residues" evidence="2">
    <location>
        <begin position="30"/>
        <end position="40"/>
    </location>
</feature>
<dbReference type="InterPro" id="IPR051970">
    <property type="entry name" value="TEL2_Regulation"/>
</dbReference>
<dbReference type="InterPro" id="IPR019337">
    <property type="entry name" value="Telomere_length_regulation_dom"/>
</dbReference>
<protein>
    <recommendedName>
        <fullName evidence="3">Telomere length regulation protein conserved domain-containing protein</fullName>
    </recommendedName>
</protein>
<reference evidence="4" key="1">
    <citation type="journal article" date="2020" name="Stud. Mycol.">
        <title>101 Dothideomycetes genomes: a test case for predicting lifestyles and emergence of pathogens.</title>
        <authorList>
            <person name="Haridas S."/>
            <person name="Albert R."/>
            <person name="Binder M."/>
            <person name="Bloem J."/>
            <person name="Labutti K."/>
            <person name="Salamov A."/>
            <person name="Andreopoulos B."/>
            <person name="Baker S."/>
            <person name="Barry K."/>
            <person name="Bills G."/>
            <person name="Bluhm B."/>
            <person name="Cannon C."/>
            <person name="Castanera R."/>
            <person name="Culley D."/>
            <person name="Daum C."/>
            <person name="Ezra D."/>
            <person name="Gonzalez J."/>
            <person name="Henrissat B."/>
            <person name="Kuo A."/>
            <person name="Liang C."/>
            <person name="Lipzen A."/>
            <person name="Lutzoni F."/>
            <person name="Magnuson J."/>
            <person name="Mondo S."/>
            <person name="Nolan M."/>
            <person name="Ohm R."/>
            <person name="Pangilinan J."/>
            <person name="Park H.-J."/>
            <person name="Ramirez L."/>
            <person name="Alfaro M."/>
            <person name="Sun H."/>
            <person name="Tritt A."/>
            <person name="Yoshinaga Y."/>
            <person name="Zwiers L.-H."/>
            <person name="Turgeon B."/>
            <person name="Goodwin S."/>
            <person name="Spatafora J."/>
            <person name="Crous P."/>
            <person name="Grigoriev I."/>
        </authorList>
    </citation>
    <scope>NUCLEOTIDE SEQUENCE</scope>
    <source>
        <strain evidence="4">Tuck. ex Michener</strain>
    </source>
</reference>
<gene>
    <name evidence="4" type="ORF">EV356DRAFT_571327</name>
</gene>
<evidence type="ECO:0000256" key="1">
    <source>
        <dbReference type="ARBA" id="ARBA00006133"/>
    </source>
</evidence>